<evidence type="ECO:0000256" key="7">
    <source>
        <dbReference type="SAM" id="MobiDB-lite"/>
    </source>
</evidence>
<evidence type="ECO:0000256" key="6">
    <source>
        <dbReference type="RuleBase" id="RU000682"/>
    </source>
</evidence>
<feature type="compositionally biased region" description="Basic and acidic residues" evidence="7">
    <location>
        <begin position="164"/>
        <end position="173"/>
    </location>
</feature>
<keyword evidence="3 5" id="KW-0371">Homeobox</keyword>
<dbReference type="InterPro" id="IPR017970">
    <property type="entry name" value="Homeobox_CS"/>
</dbReference>
<feature type="region of interest" description="Disordered" evidence="7">
    <location>
        <begin position="1"/>
        <end position="93"/>
    </location>
</feature>
<dbReference type="InterPro" id="IPR001356">
    <property type="entry name" value="HD"/>
</dbReference>
<evidence type="ECO:0000313" key="10">
    <source>
        <dbReference type="Proteomes" id="UP001446871"/>
    </source>
</evidence>
<keyword evidence="2 5" id="KW-0238">DNA-binding</keyword>
<evidence type="ECO:0000256" key="1">
    <source>
        <dbReference type="ARBA" id="ARBA00004123"/>
    </source>
</evidence>
<keyword evidence="4 5" id="KW-0539">Nucleus</keyword>
<feature type="region of interest" description="Disordered" evidence="7">
    <location>
        <begin position="442"/>
        <end position="636"/>
    </location>
</feature>
<sequence length="669" mass="72901">MSPLHQTSPGPSPTTSVHAGLDERRESLDASFQSSMSDPDSSALSFETSFHMESGYAVPRPENERHPKGKRKRTTAQDKTILENAYSTNPKPDKAARLDIVNRVTLNEKEVQIWFQNRRQNDRRKSRPLSPQEIAALRYGGPIAGLASDALSFGNGPSMADDSYDTRPAELDQRAPSPASVGTMHSFRLSPSAANPSATESSNPERRTSESVVSPSHSIFAVKPNESAQNFSQSLPNSVGYLSNRWNTSASFSSPTTLDRPGEESFRYAFLSLFTSYKAQLICPLDSIPFRHRWITLQLPSCPRLRHPHLSSASPCRSRARPSWYRPNLLRRGRLRCLPTRRSCPRFAPPRILQRSRSSLPGITLPPISTLTASLPAQLARGRSRDVHAWESCCDAETRDELTQQAENESSGSAIAAISLLRSSSQTSGGLSSLLNAVAQAANGSVQPNPGKRNAPPSRRSSISKKPKLGRTSSNIARNQSLPPPAQDAQHPPTDSLDKPERDVTENIEAEKKSSDKPGLAVVLSPGADSDKENWSPDDGGNPNRRRQPLPSPTPTKEQTMAQAILGNARRVGRVLGEQGPNAANKRSFLGNRANTAPVPRLRGGKAGLETSVSIFEDENGQKKLSSEKAGKGDDEVDRFMIRGQVSPSKRPDMDCVAGLLSLSQGAWR</sequence>
<dbReference type="InterPro" id="IPR051775">
    <property type="entry name" value="Homeobox_domain"/>
</dbReference>
<organism evidence="9 10">
    <name type="scientific">Apiospora saccharicola</name>
    <dbReference type="NCBI Taxonomy" id="335842"/>
    <lineage>
        <taxon>Eukaryota</taxon>
        <taxon>Fungi</taxon>
        <taxon>Dikarya</taxon>
        <taxon>Ascomycota</taxon>
        <taxon>Pezizomycotina</taxon>
        <taxon>Sordariomycetes</taxon>
        <taxon>Xylariomycetidae</taxon>
        <taxon>Amphisphaeriales</taxon>
        <taxon>Apiosporaceae</taxon>
        <taxon>Apiospora</taxon>
    </lineage>
</organism>
<feature type="compositionally biased region" description="Basic and acidic residues" evidence="7">
    <location>
        <begin position="496"/>
        <end position="516"/>
    </location>
</feature>
<dbReference type="EMBL" id="JAQQWM010000001">
    <property type="protein sequence ID" value="KAK8083191.1"/>
    <property type="molecule type" value="Genomic_DNA"/>
</dbReference>
<dbReference type="PANTHER" id="PTHR24323:SF7">
    <property type="entry name" value="HOMEOBOX DOMAIN-CONTAINING PROTEIN"/>
    <property type="match status" value="1"/>
</dbReference>
<feature type="compositionally biased region" description="Low complexity" evidence="7">
    <location>
        <begin position="30"/>
        <end position="46"/>
    </location>
</feature>
<evidence type="ECO:0000256" key="3">
    <source>
        <dbReference type="ARBA" id="ARBA00023155"/>
    </source>
</evidence>
<dbReference type="CDD" id="cd00086">
    <property type="entry name" value="homeodomain"/>
    <property type="match status" value="1"/>
</dbReference>
<evidence type="ECO:0000256" key="5">
    <source>
        <dbReference type="PROSITE-ProRule" id="PRU00108"/>
    </source>
</evidence>
<feature type="compositionally biased region" description="Polar residues" evidence="7">
    <location>
        <begin position="471"/>
        <end position="481"/>
    </location>
</feature>
<dbReference type="SMART" id="SM00389">
    <property type="entry name" value="HOX"/>
    <property type="match status" value="1"/>
</dbReference>
<keyword evidence="10" id="KW-1185">Reference proteome</keyword>
<feature type="region of interest" description="Disordered" evidence="7">
    <location>
        <begin position="158"/>
        <end position="216"/>
    </location>
</feature>
<dbReference type="PROSITE" id="PS50071">
    <property type="entry name" value="HOMEOBOX_2"/>
    <property type="match status" value="1"/>
</dbReference>
<feature type="domain" description="Homeobox" evidence="8">
    <location>
        <begin position="65"/>
        <end position="125"/>
    </location>
</feature>
<protein>
    <recommendedName>
        <fullName evidence="8">Homeobox domain-containing protein</fullName>
    </recommendedName>
</protein>
<evidence type="ECO:0000313" key="9">
    <source>
        <dbReference type="EMBL" id="KAK8083191.1"/>
    </source>
</evidence>
<feature type="compositionally biased region" description="Basic and acidic residues" evidence="7">
    <location>
        <begin position="620"/>
        <end position="636"/>
    </location>
</feature>
<proteinExistence type="predicted"/>
<dbReference type="Proteomes" id="UP001446871">
    <property type="component" value="Unassembled WGS sequence"/>
</dbReference>
<reference evidence="9 10" key="1">
    <citation type="submission" date="2023-01" db="EMBL/GenBank/DDBJ databases">
        <title>Analysis of 21 Apiospora genomes using comparative genomics revels a genus with tremendous synthesis potential of carbohydrate active enzymes and secondary metabolites.</title>
        <authorList>
            <person name="Sorensen T."/>
        </authorList>
    </citation>
    <scope>NUCLEOTIDE SEQUENCE [LARGE SCALE GENOMIC DNA]</scope>
    <source>
        <strain evidence="9 10">CBS 83171</strain>
    </source>
</reference>
<dbReference type="PANTHER" id="PTHR24323">
    <property type="entry name" value="CEH-10 HOMEODOMAIN-CONTAINING HOMOLOG"/>
    <property type="match status" value="1"/>
</dbReference>
<comment type="subcellular location">
    <subcellularLocation>
        <location evidence="1 5 6">Nucleus</location>
    </subcellularLocation>
</comment>
<feature type="compositionally biased region" description="Polar residues" evidence="7">
    <location>
        <begin position="192"/>
        <end position="202"/>
    </location>
</feature>
<comment type="caution">
    <text evidence="9">The sequence shown here is derived from an EMBL/GenBank/DDBJ whole genome shotgun (WGS) entry which is preliminary data.</text>
</comment>
<dbReference type="InterPro" id="IPR009057">
    <property type="entry name" value="Homeodomain-like_sf"/>
</dbReference>
<evidence type="ECO:0000256" key="4">
    <source>
        <dbReference type="ARBA" id="ARBA00023242"/>
    </source>
</evidence>
<accession>A0ABR1WI50</accession>
<dbReference type="PROSITE" id="PS00027">
    <property type="entry name" value="HOMEOBOX_1"/>
    <property type="match status" value="1"/>
</dbReference>
<evidence type="ECO:0000256" key="2">
    <source>
        <dbReference type="ARBA" id="ARBA00023125"/>
    </source>
</evidence>
<name>A0ABR1WI50_9PEZI</name>
<feature type="compositionally biased region" description="Polar residues" evidence="7">
    <location>
        <begin position="1"/>
        <end position="17"/>
    </location>
</feature>
<gene>
    <name evidence="9" type="ORF">PG996_001972</name>
</gene>
<dbReference type="Pfam" id="PF00046">
    <property type="entry name" value="Homeodomain"/>
    <property type="match status" value="1"/>
</dbReference>
<dbReference type="SUPFAM" id="SSF46689">
    <property type="entry name" value="Homeodomain-like"/>
    <property type="match status" value="1"/>
</dbReference>
<feature type="DNA-binding region" description="Homeobox" evidence="5">
    <location>
        <begin position="67"/>
        <end position="126"/>
    </location>
</feature>
<evidence type="ECO:0000259" key="8">
    <source>
        <dbReference type="PROSITE" id="PS50071"/>
    </source>
</evidence>
<dbReference type="Gene3D" id="1.10.10.60">
    <property type="entry name" value="Homeodomain-like"/>
    <property type="match status" value="1"/>
</dbReference>